<organism evidence="1 2">
    <name type="scientific">Streptomyces viridochromogenes</name>
    <dbReference type="NCBI Taxonomy" id="1938"/>
    <lineage>
        <taxon>Bacteria</taxon>
        <taxon>Bacillati</taxon>
        <taxon>Actinomycetota</taxon>
        <taxon>Actinomycetes</taxon>
        <taxon>Kitasatosporales</taxon>
        <taxon>Streptomycetaceae</taxon>
        <taxon>Streptomyces</taxon>
    </lineage>
</organism>
<sequence>MRGVEVRAGCTDLLQFRGVSGREVLGVRRDPADDAAGLRGRPWLRSGHRLQLPAWLAGRPAGTEGAAEALDAPGESALAQFAVELGNVMTALQPAGMEIGLVLVEHRRSPGGFDQQFVEAAGVGEATDGGVVQPQRPADRRQRLPAASSAWTASYPWVVRATRRRGGR</sequence>
<dbReference type="Proteomes" id="UP000037023">
    <property type="component" value="Unassembled WGS sequence"/>
</dbReference>
<comment type="caution">
    <text evidence="1">The sequence shown here is derived from an EMBL/GenBank/DDBJ whole genome shotgun (WGS) entry which is preliminary data.</text>
</comment>
<protein>
    <submittedName>
        <fullName evidence="1">Uncharacterized protein</fullName>
    </submittedName>
</protein>
<gene>
    <name evidence="1" type="ORF">ADK34_34555</name>
</gene>
<evidence type="ECO:0000313" key="2">
    <source>
        <dbReference type="Proteomes" id="UP000037023"/>
    </source>
</evidence>
<accession>A0A0L8JBY1</accession>
<evidence type="ECO:0000313" key="1">
    <source>
        <dbReference type="EMBL" id="KOG11131.1"/>
    </source>
</evidence>
<reference evidence="1 2" key="1">
    <citation type="submission" date="2015-06" db="EMBL/GenBank/DDBJ databases">
        <authorList>
            <person name="Hoefler B.C."/>
            <person name="Straight P.D."/>
        </authorList>
    </citation>
    <scope>NUCLEOTIDE SEQUENCE [LARGE SCALE GENOMIC DNA]</scope>
    <source>
        <strain evidence="1 2">NRRL 3427</strain>
    </source>
</reference>
<dbReference type="EMBL" id="LGUP01000391">
    <property type="protein sequence ID" value="KOG11131.1"/>
    <property type="molecule type" value="Genomic_DNA"/>
</dbReference>
<proteinExistence type="predicted"/>
<dbReference type="AlphaFoldDB" id="A0A0L8JBY1"/>
<name>A0A0L8JBY1_STRVR</name>